<accession>A0ABW8UTM9</accession>
<dbReference type="RefSeq" id="WP_407592093.1">
    <property type="nucleotide sequence ID" value="NZ_JBHDIY010000002.1"/>
</dbReference>
<reference evidence="2 3" key="1">
    <citation type="submission" date="2024-08" db="EMBL/GenBank/DDBJ databases">
        <title>Tateyamaria sp. nov., isolated from marine algae.</title>
        <authorList>
            <person name="Choi B.J."/>
            <person name="Kim J.M."/>
            <person name="Lee J.K."/>
            <person name="Choi D.G."/>
            <person name="Bayburt H."/>
            <person name="Baek J.H."/>
            <person name="Han D.M."/>
            <person name="Jeon C.O."/>
        </authorList>
    </citation>
    <scope>NUCLEOTIDE SEQUENCE [LARGE SCALE GENOMIC DNA]</scope>
    <source>
        <strain evidence="2 3">KMU-156</strain>
    </source>
</reference>
<keyword evidence="1" id="KW-1133">Transmembrane helix</keyword>
<feature type="transmembrane region" description="Helical" evidence="1">
    <location>
        <begin position="48"/>
        <end position="73"/>
    </location>
</feature>
<keyword evidence="1" id="KW-0812">Transmembrane</keyword>
<evidence type="ECO:0000313" key="3">
    <source>
        <dbReference type="Proteomes" id="UP001627408"/>
    </source>
</evidence>
<keyword evidence="3" id="KW-1185">Reference proteome</keyword>
<gene>
    <name evidence="2" type="ORF">ACERZ8_10190</name>
</gene>
<proteinExistence type="predicted"/>
<dbReference type="Proteomes" id="UP001627408">
    <property type="component" value="Unassembled WGS sequence"/>
</dbReference>
<feature type="transmembrane region" description="Helical" evidence="1">
    <location>
        <begin position="12"/>
        <end position="36"/>
    </location>
</feature>
<protein>
    <submittedName>
        <fullName evidence="2">Uncharacterized protein</fullName>
    </submittedName>
</protein>
<organism evidence="2 3">
    <name type="scientific">Tateyamaria armeniaca</name>
    <dbReference type="NCBI Taxonomy" id="2518930"/>
    <lineage>
        <taxon>Bacteria</taxon>
        <taxon>Pseudomonadati</taxon>
        <taxon>Pseudomonadota</taxon>
        <taxon>Alphaproteobacteria</taxon>
        <taxon>Rhodobacterales</taxon>
        <taxon>Roseobacteraceae</taxon>
        <taxon>Tateyamaria</taxon>
    </lineage>
</organism>
<evidence type="ECO:0000256" key="1">
    <source>
        <dbReference type="SAM" id="Phobius"/>
    </source>
</evidence>
<evidence type="ECO:0000313" key="2">
    <source>
        <dbReference type="EMBL" id="MFL4470225.1"/>
    </source>
</evidence>
<sequence>MHDEPNPLIRLFLSGSAVGFALSAVFVAAIWLLDIAEIHTHAQNSNDAFLVLFILWFFNGLLFGAVQISYVVWQMGRSDD</sequence>
<comment type="caution">
    <text evidence="2">The sequence shown here is derived from an EMBL/GenBank/DDBJ whole genome shotgun (WGS) entry which is preliminary data.</text>
</comment>
<name>A0ABW8UTM9_9RHOB</name>
<keyword evidence="1" id="KW-0472">Membrane</keyword>
<dbReference type="EMBL" id="JBHDIY010000002">
    <property type="protein sequence ID" value="MFL4470225.1"/>
    <property type="molecule type" value="Genomic_DNA"/>
</dbReference>